<sequence>MRTTNDPASLPLRIQTVAAGASGGSSYSYRGATVQCPPGDHVCNFNMDGHPLSGGGTFGVAGTITPLIAYWLEHEALPPYRQPR</sequence>
<accession>A0ABT9E984</accession>
<comment type="caution">
    <text evidence="1">The sequence shown here is derived from an EMBL/GenBank/DDBJ whole genome shotgun (WGS) entry which is preliminary data.</text>
</comment>
<protein>
    <submittedName>
        <fullName evidence="1">Uncharacterized protein</fullName>
    </submittedName>
</protein>
<gene>
    <name evidence="1" type="ORF">Q7A36_30795</name>
</gene>
<dbReference type="Proteomes" id="UP001243009">
    <property type="component" value="Unassembled WGS sequence"/>
</dbReference>
<name>A0ABT9E984_9PROT</name>
<reference evidence="1 2" key="1">
    <citation type="submission" date="2023-08" db="EMBL/GenBank/DDBJ databases">
        <title>The draft genome sequence of Paracraurococcus sp. LOR1-02.</title>
        <authorList>
            <person name="Kingkaew E."/>
            <person name="Tanasupawat S."/>
        </authorList>
    </citation>
    <scope>NUCLEOTIDE SEQUENCE [LARGE SCALE GENOMIC DNA]</scope>
    <source>
        <strain evidence="1 2">LOR1-02</strain>
    </source>
</reference>
<proteinExistence type="predicted"/>
<organism evidence="1 2">
    <name type="scientific">Paracraurococcus lichenis</name>
    <dbReference type="NCBI Taxonomy" id="3064888"/>
    <lineage>
        <taxon>Bacteria</taxon>
        <taxon>Pseudomonadati</taxon>
        <taxon>Pseudomonadota</taxon>
        <taxon>Alphaproteobacteria</taxon>
        <taxon>Acetobacterales</taxon>
        <taxon>Roseomonadaceae</taxon>
        <taxon>Paracraurococcus</taxon>
    </lineage>
</organism>
<evidence type="ECO:0000313" key="2">
    <source>
        <dbReference type="Proteomes" id="UP001243009"/>
    </source>
</evidence>
<dbReference type="EMBL" id="JAUTWS010000057">
    <property type="protein sequence ID" value="MDO9712761.1"/>
    <property type="molecule type" value="Genomic_DNA"/>
</dbReference>
<keyword evidence="2" id="KW-1185">Reference proteome</keyword>
<dbReference type="RefSeq" id="WP_305107616.1">
    <property type="nucleotide sequence ID" value="NZ_JAUTWS010000057.1"/>
</dbReference>
<evidence type="ECO:0000313" key="1">
    <source>
        <dbReference type="EMBL" id="MDO9712761.1"/>
    </source>
</evidence>